<organism evidence="3 4">
    <name type="scientific">Pseudoponticoccus marisrubri</name>
    <dbReference type="NCBI Taxonomy" id="1685382"/>
    <lineage>
        <taxon>Bacteria</taxon>
        <taxon>Pseudomonadati</taxon>
        <taxon>Pseudomonadota</taxon>
        <taxon>Alphaproteobacteria</taxon>
        <taxon>Rhodobacterales</taxon>
        <taxon>Roseobacteraceae</taxon>
        <taxon>Pseudoponticoccus</taxon>
    </lineage>
</organism>
<dbReference type="InterPro" id="IPR038734">
    <property type="entry name" value="YhaN_AAA"/>
</dbReference>
<feature type="coiled-coil region" evidence="1">
    <location>
        <begin position="176"/>
        <end position="234"/>
    </location>
</feature>
<dbReference type="AlphaFoldDB" id="A0A0W7WLE4"/>
<evidence type="ECO:0000256" key="1">
    <source>
        <dbReference type="SAM" id="Coils"/>
    </source>
</evidence>
<evidence type="ECO:0000259" key="2">
    <source>
        <dbReference type="Pfam" id="PF13514"/>
    </source>
</evidence>
<evidence type="ECO:0000313" key="3">
    <source>
        <dbReference type="EMBL" id="KUF11359.1"/>
    </source>
</evidence>
<dbReference type="EMBL" id="LPXO01000003">
    <property type="protein sequence ID" value="KUF11359.1"/>
    <property type="molecule type" value="Genomic_DNA"/>
</dbReference>
<feature type="domain" description="YhaN AAA" evidence="2">
    <location>
        <begin position="1"/>
        <end position="207"/>
    </location>
</feature>
<gene>
    <name evidence="3" type="ORF">AVJ23_06210</name>
</gene>
<accession>A0A0W7WLE4</accession>
<name>A0A0W7WLE4_9RHOB</name>
<protein>
    <recommendedName>
        <fullName evidence="2">YhaN AAA domain-containing protein</fullName>
    </recommendedName>
</protein>
<feature type="coiled-coil region" evidence="1">
    <location>
        <begin position="275"/>
        <end position="309"/>
    </location>
</feature>
<dbReference type="OrthoDB" id="9764467at2"/>
<feature type="coiled-coil region" evidence="1">
    <location>
        <begin position="922"/>
        <end position="956"/>
    </location>
</feature>
<sequence length="1145" mass="124794">MRVRALSLEYFGHFSGQGFDFGKPGDAPDFHIVHGSNEAGKTTTMEGFLRLLYGFPHREPYDFRHQRKNLRVSGVLELDGGPRSFTRLPQRSGNLLDEAGRALPEQAIAACLGGLSLDDYRSLLCLDDETIERGGEAIANAEGDIGRLLFSAAAGIGDLTAVLEQTRAEAEALYRKRASKTEMAQLKAQLKEVEAAIRDHDTSVPAWRRLKEALDQAETDEAAARSERDRLRLREAALAALPRALPLLQEHDARALELAERPACPEQLDVSPEDLVQLQSAAATAAADLDRLDREITAATEAREALALDPAHAALAEPLAALDDLRSRMRTAALDLPKRRRELAEAQADMATLAAQLHVAPDVDPTALVLPPSDIAALEAAREDLRRAEEAQAAEAREIAALTERIARDTAALEARTEEAPATTGIAQILTRFDADTLGPEEAAAQQAIAAAKERLVEALDALARGARVFDTLPDPAMEADTAHQLAETHAALSEARREAAQQRDTHLERRDAQTARIAALEHALGQASDAEAEAARDRRDALWSAHRAALTGDSAETYWEAQTRLDETGELRLGRAQDLAQLRQRAQDAAEEGALADRAAARVTALTEEITAIEARIAEAVEPLGLASLTPGDFARWLDRHAEAAEARRRLDRTRAAQAPVLARAEALLAALRPHLDREDPGFASALGAARALARQEQAREDALRDATRAVIERRRELATRQARLDTLTTARCHAQQGWENRVADALGQAVTPDRLGPALSLLRDLREKNTARAEAARRVEAMQADQAQFAREIAALADPLGLPCDDPMACCDQLQHLAQAAQTAASEHDTLGRRIATMQEARDAARHRQDEIARQARALAATLPDMTGNETLDEIRQAVMQASDTLARRAELRRLELRLLAELDAPDLDTARDRLSESSTAALEAEAATLTSDLEAAETRLSEATATRATAARDLDAISGDAEIALLVEQRATLELQMEQVALDYLDRAIGLSLAEDAIRRYRDAHRSGMMQATERAFAELTQGAYATLRSEPDGASERLVAVDAAGVAKGVQDLSKGTRFQLYLALRAAAYQQLVAEGIRLPFFCDDIFETFDEERTRAACRLMEQIGRSGQAIYLTHHRHVVEIAQEVCETPPRVHQLGRA</sequence>
<keyword evidence="1" id="KW-0175">Coiled coil</keyword>
<proteinExistence type="predicted"/>
<dbReference type="SUPFAM" id="SSF52540">
    <property type="entry name" value="P-loop containing nucleoside triphosphate hydrolases"/>
    <property type="match status" value="1"/>
</dbReference>
<dbReference type="InterPro" id="IPR027417">
    <property type="entry name" value="P-loop_NTPase"/>
</dbReference>
<comment type="caution">
    <text evidence="3">The sequence shown here is derived from an EMBL/GenBank/DDBJ whole genome shotgun (WGS) entry which is preliminary data.</text>
</comment>
<dbReference type="STRING" id="1685382.AVJ23_06210"/>
<dbReference type="Pfam" id="PF13514">
    <property type="entry name" value="AAA_27"/>
    <property type="match status" value="1"/>
</dbReference>
<evidence type="ECO:0000313" key="4">
    <source>
        <dbReference type="Proteomes" id="UP000054396"/>
    </source>
</evidence>
<feature type="coiled-coil region" evidence="1">
    <location>
        <begin position="375"/>
        <end position="405"/>
    </location>
</feature>
<dbReference type="Proteomes" id="UP000054396">
    <property type="component" value="Unassembled WGS sequence"/>
</dbReference>
<keyword evidence="4" id="KW-1185">Reference proteome</keyword>
<reference evidence="3 4" key="1">
    <citation type="submission" date="2015-12" db="EMBL/GenBank/DDBJ databases">
        <authorList>
            <person name="Shamseldin A."/>
            <person name="Moawad H."/>
            <person name="Abd El-Rahim W.M."/>
            <person name="Sadowsky M.J."/>
        </authorList>
    </citation>
    <scope>NUCLEOTIDE SEQUENCE [LARGE SCALE GENOMIC DNA]</scope>
    <source>
        <strain evidence="3 4">SJ5A-1</strain>
    </source>
</reference>
<dbReference type="Gene3D" id="3.40.50.300">
    <property type="entry name" value="P-loop containing nucleotide triphosphate hydrolases"/>
    <property type="match status" value="2"/>
</dbReference>
<dbReference type="RefSeq" id="WP_058861304.1">
    <property type="nucleotide sequence ID" value="NZ_LPXO01000003.1"/>
</dbReference>
<dbReference type="PANTHER" id="PTHR41259:SF1">
    <property type="entry name" value="DOUBLE-STRAND BREAK REPAIR RAD50 ATPASE, PUTATIVE-RELATED"/>
    <property type="match status" value="1"/>
</dbReference>
<dbReference type="PANTHER" id="PTHR41259">
    <property type="entry name" value="DOUBLE-STRAND BREAK REPAIR RAD50 ATPASE, PUTATIVE-RELATED"/>
    <property type="match status" value="1"/>
</dbReference>